<comment type="caution">
    <text evidence="8">The sequence shown here is derived from an EMBL/GenBank/DDBJ whole genome shotgun (WGS) entry which is preliminary data.</text>
</comment>
<reference evidence="9" key="1">
    <citation type="journal article" date="2019" name="Int. J. Syst. Evol. Microbiol.">
        <title>The Global Catalogue of Microorganisms (GCM) 10K type strain sequencing project: providing services to taxonomists for standard genome sequencing and annotation.</title>
        <authorList>
            <consortium name="The Broad Institute Genomics Platform"/>
            <consortium name="The Broad Institute Genome Sequencing Center for Infectious Disease"/>
            <person name="Wu L."/>
            <person name="Ma J."/>
        </authorList>
    </citation>
    <scope>NUCLEOTIDE SEQUENCE [LARGE SCALE GENOMIC DNA]</scope>
    <source>
        <strain evidence="9">CGMCC 1.12931</strain>
    </source>
</reference>
<evidence type="ECO:0000256" key="3">
    <source>
        <dbReference type="ARBA" id="ARBA00022475"/>
    </source>
</evidence>
<dbReference type="PANTHER" id="PTHR33884:SF3">
    <property type="entry name" value="UPF0410 PROTEIN YMGE"/>
    <property type="match status" value="1"/>
</dbReference>
<evidence type="ECO:0000256" key="5">
    <source>
        <dbReference type="ARBA" id="ARBA00022989"/>
    </source>
</evidence>
<keyword evidence="9" id="KW-1185">Reference proteome</keyword>
<dbReference type="EMBL" id="BMGM01000006">
    <property type="protein sequence ID" value="GGE36762.1"/>
    <property type="molecule type" value="Genomic_DNA"/>
</dbReference>
<accession>A0ABQ1SFH1</accession>
<organism evidence="8 9">
    <name type="scientific">Psychroflexus planctonicus</name>
    <dbReference type="NCBI Taxonomy" id="1526575"/>
    <lineage>
        <taxon>Bacteria</taxon>
        <taxon>Pseudomonadati</taxon>
        <taxon>Bacteroidota</taxon>
        <taxon>Flavobacteriia</taxon>
        <taxon>Flavobacteriales</taxon>
        <taxon>Flavobacteriaceae</taxon>
        <taxon>Psychroflexus</taxon>
    </lineage>
</organism>
<feature type="transmembrane region" description="Helical" evidence="7">
    <location>
        <begin position="28"/>
        <end position="51"/>
    </location>
</feature>
<dbReference type="Pfam" id="PF04226">
    <property type="entry name" value="Transgly_assoc"/>
    <property type="match status" value="1"/>
</dbReference>
<feature type="transmembrane region" description="Helical" evidence="7">
    <location>
        <begin position="57"/>
        <end position="78"/>
    </location>
</feature>
<evidence type="ECO:0000256" key="1">
    <source>
        <dbReference type="ARBA" id="ARBA00004651"/>
    </source>
</evidence>
<proteinExistence type="inferred from homology"/>
<dbReference type="RefSeq" id="WP_188458598.1">
    <property type="nucleotide sequence ID" value="NZ_BMGM01000006.1"/>
</dbReference>
<evidence type="ECO:0000256" key="4">
    <source>
        <dbReference type="ARBA" id="ARBA00022692"/>
    </source>
</evidence>
<gene>
    <name evidence="8" type="ORF">GCM10010832_16200</name>
</gene>
<dbReference type="PANTHER" id="PTHR33884">
    <property type="entry name" value="UPF0410 PROTEIN YMGE"/>
    <property type="match status" value="1"/>
</dbReference>
<dbReference type="InterPro" id="IPR007341">
    <property type="entry name" value="Transgly_assoc"/>
</dbReference>
<comment type="similarity">
    <text evidence="2">Belongs to the UPF0410 family.</text>
</comment>
<evidence type="ECO:0000256" key="6">
    <source>
        <dbReference type="ARBA" id="ARBA00023136"/>
    </source>
</evidence>
<sequence>MSIIYVILVGALIGWIAGKLMKGGGFGFIINMIVGIIGGVVGSLIFGELGISFGSGLISDIIIGVIGAVIFLFVISLFKR</sequence>
<evidence type="ECO:0000256" key="2">
    <source>
        <dbReference type="ARBA" id="ARBA00011006"/>
    </source>
</evidence>
<keyword evidence="3" id="KW-1003">Cell membrane</keyword>
<comment type="subcellular location">
    <subcellularLocation>
        <location evidence="1">Cell membrane</location>
        <topology evidence="1">Multi-pass membrane protein</topology>
    </subcellularLocation>
</comment>
<evidence type="ECO:0000313" key="9">
    <source>
        <dbReference type="Proteomes" id="UP000599179"/>
    </source>
</evidence>
<name>A0ABQ1SFH1_9FLAO</name>
<dbReference type="Proteomes" id="UP000599179">
    <property type="component" value="Unassembled WGS sequence"/>
</dbReference>
<keyword evidence="6 7" id="KW-0472">Membrane</keyword>
<protein>
    <submittedName>
        <fullName evidence="8">Membrane protein</fullName>
    </submittedName>
</protein>
<keyword evidence="4 7" id="KW-0812">Transmembrane</keyword>
<keyword evidence="5 7" id="KW-1133">Transmembrane helix</keyword>
<evidence type="ECO:0000313" key="8">
    <source>
        <dbReference type="EMBL" id="GGE36762.1"/>
    </source>
</evidence>
<evidence type="ECO:0000256" key="7">
    <source>
        <dbReference type="SAM" id="Phobius"/>
    </source>
</evidence>